<dbReference type="InterPro" id="IPR001810">
    <property type="entry name" value="F-box_dom"/>
</dbReference>
<dbReference type="EMBL" id="JAPCWZ010000006">
    <property type="protein sequence ID" value="KAK8859099.1"/>
    <property type="molecule type" value="Genomic_DNA"/>
</dbReference>
<accession>A0ABR2I8J6</accession>
<proteinExistence type="predicted"/>
<keyword evidence="3" id="KW-1185">Reference proteome</keyword>
<comment type="caution">
    <text evidence="2">The sequence shown here is derived from an EMBL/GenBank/DDBJ whole genome shotgun (WGS) entry which is preliminary data.</text>
</comment>
<name>A0ABR2I8J6_9PEZI</name>
<reference evidence="2 3" key="1">
    <citation type="journal article" date="2024" name="IMA Fungus">
        <title>Apiospora arundinis, a panoply of carbohydrate-active enzymes and secondary metabolites.</title>
        <authorList>
            <person name="Sorensen T."/>
            <person name="Petersen C."/>
            <person name="Muurmann A.T."/>
            <person name="Christiansen J.V."/>
            <person name="Brundto M.L."/>
            <person name="Overgaard C.K."/>
            <person name="Boysen A.T."/>
            <person name="Wollenberg R.D."/>
            <person name="Larsen T.O."/>
            <person name="Sorensen J.L."/>
            <person name="Nielsen K.L."/>
            <person name="Sondergaard T.E."/>
        </authorList>
    </citation>
    <scope>NUCLEOTIDE SEQUENCE [LARGE SCALE GENOMIC DNA]</scope>
    <source>
        <strain evidence="2 3">AAU 773</strain>
    </source>
</reference>
<dbReference type="InterPro" id="IPR036047">
    <property type="entry name" value="F-box-like_dom_sf"/>
</dbReference>
<dbReference type="CDD" id="cd09917">
    <property type="entry name" value="F-box_SF"/>
    <property type="match status" value="1"/>
</dbReference>
<dbReference type="PROSITE" id="PS50181">
    <property type="entry name" value="FBOX"/>
    <property type="match status" value="1"/>
</dbReference>
<feature type="domain" description="F-box" evidence="1">
    <location>
        <begin position="1"/>
        <end position="48"/>
    </location>
</feature>
<dbReference type="Proteomes" id="UP001390339">
    <property type="component" value="Unassembled WGS sequence"/>
</dbReference>
<dbReference type="SUPFAM" id="SSF81383">
    <property type="entry name" value="F-box domain"/>
    <property type="match status" value="1"/>
</dbReference>
<protein>
    <recommendedName>
        <fullName evidence="1">F-box domain-containing protein</fullName>
    </recommendedName>
</protein>
<organism evidence="2 3">
    <name type="scientific">Apiospora arundinis</name>
    <dbReference type="NCBI Taxonomy" id="335852"/>
    <lineage>
        <taxon>Eukaryota</taxon>
        <taxon>Fungi</taxon>
        <taxon>Dikarya</taxon>
        <taxon>Ascomycota</taxon>
        <taxon>Pezizomycotina</taxon>
        <taxon>Sordariomycetes</taxon>
        <taxon>Xylariomycetidae</taxon>
        <taxon>Amphisphaeriales</taxon>
        <taxon>Apiosporaceae</taxon>
        <taxon>Apiospora</taxon>
    </lineage>
</organism>
<gene>
    <name evidence="2" type="ORF">PGQ11_009833</name>
</gene>
<sequence>MAGFASIPIELIFKIGHHLSIQDLRNLAGTCTRLHNTIIKNGFVYEEEVTEEYDFDQARLLFKDVHFNTINLSHDEIHSWPQCRAEKFSNPKENKELFDFLDNCIYRWGAGILYFLQGHCVDLVWEKALVRQLPAFHRRGSLFNRAISTCFDLEVISQIIDAYSVRYSDALFGLKDTRIRRRYTGLSYNNDPAPVFWACSEDRADVLDLLYRTEAWTCFYLVTDSHNQYNYSNLGKLTDWVYFKDPCIMDAWDRAFRPIDLLGRKKGMGYHINESACIWLIRHTLGFSSRPNGIPIEHLAEAALQKKHRLVRVMILYYKKNLSPKKYERALTLAVQATSRGWIRKPTGPRKIPDGHEEILDMLLAASTAGGFPQLRQKPHRYDDRGLLAHSMRSAPRNALYLLQKQMSCGDMTDHHDVRAALIEAIPFLRDNCTGFYNSRELFFQAIFPWRFDLACDPKELNGGKERYEKEVRGLCSQLSPQAASGMLYDVFTHYFPARGGVSKK</sequence>
<evidence type="ECO:0000313" key="2">
    <source>
        <dbReference type="EMBL" id="KAK8859099.1"/>
    </source>
</evidence>
<evidence type="ECO:0000259" key="1">
    <source>
        <dbReference type="PROSITE" id="PS50181"/>
    </source>
</evidence>
<evidence type="ECO:0000313" key="3">
    <source>
        <dbReference type="Proteomes" id="UP001390339"/>
    </source>
</evidence>